<keyword evidence="2" id="KW-0472">Membrane</keyword>
<feature type="transmembrane region" description="Helical" evidence="2">
    <location>
        <begin position="95"/>
        <end position="114"/>
    </location>
</feature>
<protein>
    <recommendedName>
        <fullName evidence="4">DUF1003 domain-containing protein</fullName>
    </recommendedName>
</protein>
<evidence type="ECO:0000256" key="1">
    <source>
        <dbReference type="SAM" id="Coils"/>
    </source>
</evidence>
<keyword evidence="2" id="KW-1133">Transmembrane helix</keyword>
<evidence type="ECO:0000256" key="2">
    <source>
        <dbReference type="SAM" id="Phobius"/>
    </source>
</evidence>
<sequence length="206" mass="23070">MKTKPTTATTSDAHLANTALPSENDQISQNINAVLDFYTREDKKISYWQRALERLSCTIGQPAFLGFILLFVVLWTLGDISMKLLGLAEFDPPPFFWLQGIVGLAALLTTTIILTRQNRLTKVEEQRAHLDLKVNLLTEQKAAKLIDLLEELRRDLPNVKNRHDPEAAVLQQSMNPDLVLAALDERAVPEEASTVAHELDDQSGSR</sequence>
<evidence type="ECO:0000313" key="3">
    <source>
        <dbReference type="EMBL" id="OIQ68973.1"/>
    </source>
</evidence>
<comment type="caution">
    <text evidence="3">The sequence shown here is derived from an EMBL/GenBank/DDBJ whole genome shotgun (WGS) entry which is preliminary data.</text>
</comment>
<dbReference type="EMBL" id="MLJW01004990">
    <property type="protein sequence ID" value="OIQ68973.1"/>
    <property type="molecule type" value="Genomic_DNA"/>
</dbReference>
<feature type="transmembrane region" description="Helical" evidence="2">
    <location>
        <begin position="55"/>
        <end position="75"/>
    </location>
</feature>
<gene>
    <name evidence="3" type="ORF">GALL_494270</name>
</gene>
<dbReference type="InterPro" id="IPR010406">
    <property type="entry name" value="DUF1003"/>
</dbReference>
<dbReference type="AlphaFoldDB" id="A0A1J5PZD3"/>
<reference evidence="3" key="1">
    <citation type="submission" date="2016-10" db="EMBL/GenBank/DDBJ databases">
        <title>Sequence of Gallionella enrichment culture.</title>
        <authorList>
            <person name="Poehlein A."/>
            <person name="Muehling M."/>
            <person name="Daniel R."/>
        </authorList>
    </citation>
    <scope>NUCLEOTIDE SEQUENCE</scope>
</reference>
<accession>A0A1J5PZD3</accession>
<name>A0A1J5PZD3_9ZZZZ</name>
<evidence type="ECO:0008006" key="4">
    <source>
        <dbReference type="Google" id="ProtNLM"/>
    </source>
</evidence>
<keyword evidence="2" id="KW-0812">Transmembrane</keyword>
<keyword evidence="1" id="KW-0175">Coiled coil</keyword>
<proteinExistence type="predicted"/>
<dbReference type="Pfam" id="PF06210">
    <property type="entry name" value="DUF1003"/>
    <property type="match status" value="1"/>
</dbReference>
<feature type="coiled-coil region" evidence="1">
    <location>
        <begin position="120"/>
        <end position="162"/>
    </location>
</feature>
<organism evidence="3">
    <name type="scientific">mine drainage metagenome</name>
    <dbReference type="NCBI Taxonomy" id="410659"/>
    <lineage>
        <taxon>unclassified sequences</taxon>
        <taxon>metagenomes</taxon>
        <taxon>ecological metagenomes</taxon>
    </lineage>
</organism>